<dbReference type="OrthoDB" id="9132167at2"/>
<dbReference type="Proteomes" id="UP000316905">
    <property type="component" value="Unassembled WGS sequence"/>
</dbReference>
<protein>
    <submittedName>
        <fullName evidence="3">Methylated-DNA-protein-cysteine methyltransferase-like protein</fullName>
    </submittedName>
</protein>
<dbReference type="GO" id="GO:0008168">
    <property type="term" value="F:methyltransferase activity"/>
    <property type="evidence" value="ECO:0007669"/>
    <property type="project" value="UniProtKB-KW"/>
</dbReference>
<comment type="caution">
    <text evidence="3">The sequence shown here is derived from an EMBL/GenBank/DDBJ whole genome shotgun (WGS) entry which is preliminary data.</text>
</comment>
<proteinExistence type="predicted"/>
<evidence type="ECO:0000313" key="3">
    <source>
        <dbReference type="EMBL" id="TWI58494.1"/>
    </source>
</evidence>
<organism evidence="3 4">
    <name type="scientific">Pseudomonas duriflava</name>
    <dbReference type="NCBI Taxonomy" id="459528"/>
    <lineage>
        <taxon>Bacteria</taxon>
        <taxon>Pseudomonadati</taxon>
        <taxon>Pseudomonadota</taxon>
        <taxon>Gammaproteobacteria</taxon>
        <taxon>Pseudomonadales</taxon>
        <taxon>Pseudomonadaceae</taxon>
        <taxon>Pseudomonas</taxon>
    </lineage>
</organism>
<gene>
    <name evidence="3" type="ORF">IQ22_00200</name>
</gene>
<dbReference type="GO" id="GO:0032259">
    <property type="term" value="P:methylation"/>
    <property type="evidence" value="ECO:0007669"/>
    <property type="project" value="UniProtKB-KW"/>
</dbReference>
<evidence type="ECO:0000313" key="4">
    <source>
        <dbReference type="Proteomes" id="UP000316905"/>
    </source>
</evidence>
<name>A0A562QP36_9PSED</name>
<keyword evidence="4" id="KW-1185">Reference proteome</keyword>
<dbReference type="Gene3D" id="1.10.10.10">
    <property type="entry name" value="Winged helix-like DNA-binding domain superfamily/Winged helix DNA-binding domain"/>
    <property type="match status" value="1"/>
</dbReference>
<dbReference type="InterPro" id="IPR036217">
    <property type="entry name" value="MethylDNA_cys_MeTrfase_DNAb"/>
</dbReference>
<dbReference type="PANTHER" id="PTHR42942">
    <property type="entry name" value="6-O-METHYLGUANINE DNA METHYLTRANSFERASE"/>
    <property type="match status" value="1"/>
</dbReference>
<evidence type="ECO:0000259" key="2">
    <source>
        <dbReference type="Pfam" id="PF01035"/>
    </source>
</evidence>
<sequence length="119" mass="13099">MTDAFDESPQSEQGPTRQERLYYVLAAVPSGRVISYGQLAALAGLGRAARWVGRMLSHLPEGTSLPWHRVLAANGKISLPAESASAIEQRQRLIVEGVIFHNGKVDMRRYGWNPAEPSE</sequence>
<evidence type="ECO:0000256" key="1">
    <source>
        <dbReference type="ARBA" id="ARBA00022763"/>
    </source>
</evidence>
<dbReference type="PANTHER" id="PTHR42942:SF1">
    <property type="entry name" value="ALKYLTRANSFERASE-LIKE PROTEIN 1"/>
    <property type="match status" value="1"/>
</dbReference>
<dbReference type="CDD" id="cd06445">
    <property type="entry name" value="ATase"/>
    <property type="match status" value="1"/>
</dbReference>
<dbReference type="InterPro" id="IPR014048">
    <property type="entry name" value="MethylDNA_cys_MeTrfase_DNA-bd"/>
</dbReference>
<dbReference type="Pfam" id="PF01035">
    <property type="entry name" value="DNA_binding_1"/>
    <property type="match status" value="1"/>
</dbReference>
<dbReference type="EMBL" id="VLKY01000001">
    <property type="protein sequence ID" value="TWI58494.1"/>
    <property type="molecule type" value="Genomic_DNA"/>
</dbReference>
<dbReference type="SUPFAM" id="SSF46767">
    <property type="entry name" value="Methylated DNA-protein cysteine methyltransferase, C-terminal domain"/>
    <property type="match status" value="1"/>
</dbReference>
<dbReference type="GO" id="GO:0006281">
    <property type="term" value="P:DNA repair"/>
    <property type="evidence" value="ECO:0007669"/>
    <property type="project" value="InterPro"/>
</dbReference>
<feature type="domain" description="Methylated-DNA-[protein]-cysteine S-methyltransferase DNA binding" evidence="2">
    <location>
        <begin position="18"/>
        <end position="98"/>
    </location>
</feature>
<reference evidence="3 4" key="1">
    <citation type="journal article" date="2015" name="Stand. Genomic Sci.">
        <title>Genomic Encyclopedia of Bacterial and Archaeal Type Strains, Phase III: the genomes of soil and plant-associated and newly described type strains.</title>
        <authorList>
            <person name="Whitman W.B."/>
            <person name="Woyke T."/>
            <person name="Klenk H.P."/>
            <person name="Zhou Y."/>
            <person name="Lilburn T.G."/>
            <person name="Beck B.J."/>
            <person name="De Vos P."/>
            <person name="Vandamme P."/>
            <person name="Eisen J.A."/>
            <person name="Garrity G."/>
            <person name="Hugenholtz P."/>
            <person name="Kyrpides N.C."/>
        </authorList>
    </citation>
    <scope>NUCLEOTIDE SEQUENCE [LARGE SCALE GENOMIC DNA]</scope>
    <source>
        <strain evidence="3 4">CGMCC 1.6858</strain>
    </source>
</reference>
<keyword evidence="1" id="KW-0227">DNA damage</keyword>
<dbReference type="InterPro" id="IPR052520">
    <property type="entry name" value="ATL_DNA_repair"/>
</dbReference>
<keyword evidence="3" id="KW-0808">Transferase</keyword>
<dbReference type="RefSeq" id="WP_145136684.1">
    <property type="nucleotide sequence ID" value="NZ_VLKY01000001.1"/>
</dbReference>
<dbReference type="InterPro" id="IPR036388">
    <property type="entry name" value="WH-like_DNA-bd_sf"/>
</dbReference>
<dbReference type="AlphaFoldDB" id="A0A562QP36"/>
<accession>A0A562QP36</accession>
<keyword evidence="3" id="KW-0489">Methyltransferase</keyword>